<dbReference type="Proteomes" id="UP000005380">
    <property type="component" value="Chromosome"/>
</dbReference>
<dbReference type="EMBL" id="CP007030">
    <property type="protein sequence ID" value="AHF01847.1"/>
    <property type="molecule type" value="Genomic_DNA"/>
</dbReference>
<name>W0DTS6_9GAMM</name>
<keyword evidence="3" id="KW-1185">Reference proteome</keyword>
<dbReference type="PANTHER" id="PTHR34825">
    <property type="entry name" value="CONSERVED PROTEIN, WITH A WEAK D-GALACTARATE DEHYDRATASE/ALTRONATE HYDROLASE DOMAIN"/>
    <property type="match status" value="1"/>
</dbReference>
<organism evidence="2 3">
    <name type="scientific">Thiomicrospira aerophila AL3</name>
    <dbReference type="NCBI Taxonomy" id="717772"/>
    <lineage>
        <taxon>Bacteria</taxon>
        <taxon>Pseudomonadati</taxon>
        <taxon>Pseudomonadota</taxon>
        <taxon>Gammaproteobacteria</taxon>
        <taxon>Thiotrichales</taxon>
        <taxon>Piscirickettsiaceae</taxon>
        <taxon>Thiomicrospira</taxon>
    </lineage>
</organism>
<dbReference type="Pfam" id="PF09820">
    <property type="entry name" value="AAA-ATPase_like"/>
    <property type="match status" value="1"/>
</dbReference>
<dbReference type="PANTHER" id="PTHR34825:SF1">
    <property type="entry name" value="AAA-ATPASE-LIKE DOMAIN-CONTAINING PROTEIN"/>
    <property type="match status" value="1"/>
</dbReference>
<dbReference type="Pfam" id="PF08011">
    <property type="entry name" value="PDDEXK_9"/>
    <property type="match status" value="1"/>
</dbReference>
<reference evidence="2 3" key="1">
    <citation type="submission" date="2013-12" db="EMBL/GenBank/DDBJ databases">
        <authorList>
            <consortium name="DOE Joint Genome Institute"/>
            <person name="Kappler U."/>
            <person name="Huntemann M."/>
            <person name="Han J."/>
            <person name="Chen A."/>
            <person name="Kyrpides N."/>
            <person name="Mavromatis K."/>
            <person name="Markowitz V."/>
            <person name="Palaniappan K."/>
            <person name="Ivanova N."/>
            <person name="Schaumberg A."/>
            <person name="Pati A."/>
            <person name="Liolios K."/>
            <person name="Nordberg H.P."/>
            <person name="Cantor M.N."/>
            <person name="Hua S.X."/>
            <person name="Woyke T."/>
        </authorList>
    </citation>
    <scope>NUCLEOTIDE SEQUENCE [LARGE SCALE GENOMIC DNA]</scope>
    <source>
        <strain evidence="3">AL2</strain>
    </source>
</reference>
<dbReference type="InterPro" id="IPR012547">
    <property type="entry name" value="PDDEXK_9"/>
</dbReference>
<evidence type="ECO:0000259" key="1">
    <source>
        <dbReference type="Pfam" id="PF09820"/>
    </source>
</evidence>
<accession>W0DTS6</accession>
<evidence type="ECO:0000313" key="3">
    <source>
        <dbReference type="Proteomes" id="UP000005380"/>
    </source>
</evidence>
<dbReference type="eggNOG" id="COG1672">
    <property type="taxonomic scope" value="Bacteria"/>
</dbReference>
<dbReference type="InParanoid" id="W0DTS6"/>
<protein>
    <submittedName>
        <fullName evidence="2">ATPase AAA</fullName>
    </submittedName>
</protein>
<dbReference type="InterPro" id="IPR018631">
    <property type="entry name" value="AAA-ATPase-like_dom"/>
</dbReference>
<dbReference type="KEGG" id="tao:THIAE_08845"/>
<gene>
    <name evidence="2" type="ORF">THIAE_08845</name>
</gene>
<dbReference type="STRING" id="717772.THIAE_08845"/>
<feature type="domain" description="AAA-ATPase-like" evidence="1">
    <location>
        <begin position="5"/>
        <end position="202"/>
    </location>
</feature>
<proteinExistence type="predicted"/>
<evidence type="ECO:0000313" key="2">
    <source>
        <dbReference type="EMBL" id="AHF01847.1"/>
    </source>
</evidence>
<dbReference type="AlphaFoldDB" id="W0DTS6"/>
<dbReference type="HOGENOM" id="CLU_021114_0_0_6"/>
<sequence length="523" mass="60656">MKKLPIGIQTFSEIREDGYVYIDKTALAYELLQSYKYVFLSRPRRFGKSLFLDTLRNIFEGNKHFFAGLAIENKWDWAVRYPVIRISFASGKIENRAHLDESILRTLRENQHYLDIECEERDSVAGCFSELIRKAHAKYNQKVVVLVDEYDKPILDNITDTAVAKEIRDGLVNFYSVIKGSDEFLRFAFLTGVSKFTKTSIFSGLNNITDISLNRKFGDICGYSQHDVDTTFAPYMKGVDREKVKAWYNGYNFLGSQMYNPFDILKFIANEHTFRNYWFESGTPTFLIELIKKQHYFLPSLTNLRVDEKLLNSFDIDNLDLEVILYQSGYLTIDRVQTLGVKTYYYLKLPNLEVKASLTDYILKLFNNSPSNQADIQVNTHMALLENNMDSFKQALSSMFASIPYNNYTHNAIQNYEGFYASVIYVYLQSLGLNIIGEDVTNQGRIDLTVIMDHAIYIMEFKVDHPDKPSSQSSTNALQQIKDKRYVDKYLAVKKPIYLIGIHFNAEQKNIAQFEWEQLSLNP</sequence>